<feature type="transmembrane region" description="Helical" evidence="9">
    <location>
        <begin position="233"/>
        <end position="251"/>
    </location>
</feature>
<dbReference type="CDD" id="cd06261">
    <property type="entry name" value="TM_PBP2"/>
    <property type="match status" value="1"/>
</dbReference>
<dbReference type="Proteomes" id="UP001300871">
    <property type="component" value="Unassembled WGS sequence"/>
</dbReference>
<accession>A0AAW5F885</accession>
<evidence type="ECO:0000256" key="8">
    <source>
        <dbReference type="ARBA" id="ARBA00023136"/>
    </source>
</evidence>
<evidence type="ECO:0000256" key="5">
    <source>
        <dbReference type="ARBA" id="ARBA00022729"/>
    </source>
</evidence>
<evidence type="ECO:0000256" key="4">
    <source>
        <dbReference type="ARBA" id="ARBA00022692"/>
    </source>
</evidence>
<feature type="transmembrane region" description="Helical" evidence="9">
    <location>
        <begin position="12"/>
        <end position="34"/>
    </location>
</feature>
<dbReference type="GO" id="GO:0042597">
    <property type="term" value="C:periplasmic space"/>
    <property type="evidence" value="ECO:0007669"/>
    <property type="project" value="UniProtKB-SubCell"/>
</dbReference>
<keyword evidence="3 9" id="KW-0813">Transport</keyword>
<name>A0AAW5F885_CLOSY</name>
<dbReference type="Proteomes" id="UP001203136">
    <property type="component" value="Unassembled WGS sequence"/>
</dbReference>
<evidence type="ECO:0000256" key="9">
    <source>
        <dbReference type="RuleBase" id="RU363032"/>
    </source>
</evidence>
<keyword evidence="5" id="KW-0732">Signal</keyword>
<feature type="transmembrane region" description="Helical" evidence="9">
    <location>
        <begin position="136"/>
        <end position="155"/>
    </location>
</feature>
<dbReference type="AlphaFoldDB" id="A0AAW5F885"/>
<dbReference type="InterPro" id="IPR000515">
    <property type="entry name" value="MetI-like"/>
</dbReference>
<reference evidence="12" key="2">
    <citation type="submission" date="2023-01" db="EMBL/GenBank/DDBJ databases">
        <title>Human gut microbiome strain richness.</title>
        <authorList>
            <person name="Chen-Liaw A."/>
        </authorList>
    </citation>
    <scope>NUCLEOTIDE SEQUENCE</scope>
    <source>
        <strain evidence="12">B1_m1001713B170214d0_201011</strain>
    </source>
</reference>
<dbReference type="GO" id="GO:0015846">
    <property type="term" value="P:polyamine transport"/>
    <property type="evidence" value="ECO:0007669"/>
    <property type="project" value="InterPro"/>
</dbReference>
<evidence type="ECO:0000256" key="3">
    <source>
        <dbReference type="ARBA" id="ARBA00022448"/>
    </source>
</evidence>
<dbReference type="Gene3D" id="3.40.190.10">
    <property type="entry name" value="Periplasmic binding protein-like II"/>
    <property type="match status" value="2"/>
</dbReference>
<evidence type="ECO:0000256" key="1">
    <source>
        <dbReference type="ARBA" id="ARBA00004141"/>
    </source>
</evidence>
<dbReference type="CDD" id="cd13663">
    <property type="entry name" value="PBP2_PotD_PotF_like_2"/>
    <property type="match status" value="1"/>
</dbReference>
<reference evidence="11" key="1">
    <citation type="journal article" date="2022" name="Cell Host Microbe">
        <title>Colonization of the live biotherapeutic product VE303 and modulation of the microbiota and metabolites in healthy volunteers.</title>
        <authorList>
            <person name="Dsouza M."/>
            <person name="Menon R."/>
            <person name="Crossette E."/>
            <person name="Bhattarai S.K."/>
            <person name="Schneider J."/>
            <person name="Kim Y.G."/>
            <person name="Reddy S."/>
            <person name="Caballero S."/>
            <person name="Felix C."/>
            <person name="Cornacchione L."/>
            <person name="Hendrickson J."/>
            <person name="Watson A.R."/>
            <person name="Minot S.S."/>
            <person name="Greenfield N."/>
            <person name="Schopf L."/>
            <person name="Szabady R."/>
            <person name="Patarroyo J."/>
            <person name="Smith W."/>
            <person name="Harrison P."/>
            <person name="Kuijper E.J."/>
            <person name="Kelly C.P."/>
            <person name="Olle B."/>
            <person name="Bobilev D."/>
            <person name="Silber J.L."/>
            <person name="Bucci V."/>
            <person name="Roberts B."/>
            <person name="Faith J."/>
            <person name="Norman J.M."/>
        </authorList>
    </citation>
    <scope>NUCLEOTIDE SEQUENCE</scope>
    <source>
        <strain evidence="11">VE303-04</strain>
    </source>
</reference>
<dbReference type="GeneID" id="57968957"/>
<dbReference type="PROSITE" id="PS50928">
    <property type="entry name" value="ABC_TM1"/>
    <property type="match status" value="1"/>
</dbReference>
<keyword evidence="8 9" id="KW-0472">Membrane</keyword>
<feature type="domain" description="ABC transmembrane type-1" evidence="10">
    <location>
        <begin position="64"/>
        <end position="252"/>
    </location>
</feature>
<dbReference type="RefSeq" id="WP_003500866.1">
    <property type="nucleotide sequence ID" value="NZ_BAABZD010000010.1"/>
</dbReference>
<keyword evidence="4 9" id="KW-0812">Transmembrane</keyword>
<dbReference type="Gene3D" id="1.10.3720.10">
    <property type="entry name" value="MetI-like"/>
    <property type="match status" value="1"/>
</dbReference>
<dbReference type="PRINTS" id="PR00909">
    <property type="entry name" value="SPERMDNBNDNG"/>
</dbReference>
<comment type="subcellular location">
    <subcellularLocation>
        <location evidence="9">Cell membrane</location>
        <topology evidence="9">Multi-pass membrane protein</topology>
    </subcellularLocation>
    <subcellularLocation>
        <location evidence="1">Membrane</location>
        <topology evidence="1">Multi-pass membrane protein</topology>
    </subcellularLocation>
    <subcellularLocation>
        <location evidence="2">Periplasm</location>
    </subcellularLocation>
</comment>
<evidence type="ECO:0000313" key="11">
    <source>
        <dbReference type="EMBL" id="MCK0088059.1"/>
    </source>
</evidence>
<evidence type="ECO:0000313" key="12">
    <source>
        <dbReference type="EMBL" id="MDB2000812.1"/>
    </source>
</evidence>
<dbReference type="PANTHER" id="PTHR30222:SF17">
    <property type="entry name" value="SPERMIDINE_PUTRESCINE-BINDING PERIPLASMIC PROTEIN"/>
    <property type="match status" value="1"/>
</dbReference>
<dbReference type="InterPro" id="IPR006059">
    <property type="entry name" value="SBP"/>
</dbReference>
<dbReference type="GO" id="GO:0005886">
    <property type="term" value="C:plasma membrane"/>
    <property type="evidence" value="ECO:0007669"/>
    <property type="project" value="UniProtKB-SubCell"/>
</dbReference>
<gene>
    <name evidence="11" type="ORF">K5I21_19725</name>
    <name evidence="12" type="ORF">PM006_11420</name>
</gene>
<feature type="transmembrane region" description="Helical" evidence="9">
    <location>
        <begin position="176"/>
        <end position="197"/>
    </location>
</feature>
<evidence type="ECO:0000259" key="10">
    <source>
        <dbReference type="PROSITE" id="PS50928"/>
    </source>
</evidence>
<evidence type="ECO:0000313" key="13">
    <source>
        <dbReference type="Proteomes" id="UP001203136"/>
    </source>
</evidence>
<feature type="transmembrane region" description="Helical" evidence="9">
    <location>
        <begin position="287"/>
        <end position="308"/>
    </location>
</feature>
<protein>
    <submittedName>
        <fullName evidence="11">Extracellular solute-binding protein</fullName>
    </submittedName>
</protein>
<dbReference type="Pfam" id="PF13416">
    <property type="entry name" value="SBP_bac_8"/>
    <property type="match status" value="1"/>
</dbReference>
<feature type="transmembrane region" description="Helical" evidence="9">
    <location>
        <begin position="109"/>
        <end position="130"/>
    </location>
</feature>
<proteinExistence type="inferred from homology"/>
<dbReference type="InterPro" id="IPR001188">
    <property type="entry name" value="Sperm_putr-bd"/>
</dbReference>
<dbReference type="SUPFAM" id="SSF161098">
    <property type="entry name" value="MetI-like"/>
    <property type="match status" value="1"/>
</dbReference>
<dbReference type="Pfam" id="PF00528">
    <property type="entry name" value="BPD_transp_1"/>
    <property type="match status" value="1"/>
</dbReference>
<dbReference type="GO" id="GO:0055085">
    <property type="term" value="P:transmembrane transport"/>
    <property type="evidence" value="ECO:0007669"/>
    <property type="project" value="InterPro"/>
</dbReference>
<feature type="transmembrane region" description="Helical" evidence="9">
    <location>
        <begin position="63"/>
        <end position="89"/>
    </location>
</feature>
<dbReference type="InterPro" id="IPR035906">
    <property type="entry name" value="MetI-like_sf"/>
</dbReference>
<organism evidence="11 13">
    <name type="scientific">Clostridium symbiosum</name>
    <name type="common">Bacteroides symbiosus</name>
    <dbReference type="NCBI Taxonomy" id="1512"/>
    <lineage>
        <taxon>Bacteria</taxon>
        <taxon>Bacillati</taxon>
        <taxon>Bacillota</taxon>
        <taxon>Clostridia</taxon>
        <taxon>Lachnospirales</taxon>
        <taxon>Lachnospiraceae</taxon>
        <taxon>Otoolea</taxon>
    </lineage>
</organism>
<evidence type="ECO:0000256" key="7">
    <source>
        <dbReference type="ARBA" id="ARBA00022989"/>
    </source>
</evidence>
<evidence type="ECO:0000256" key="6">
    <source>
        <dbReference type="ARBA" id="ARBA00022764"/>
    </source>
</evidence>
<dbReference type="PANTHER" id="PTHR30222">
    <property type="entry name" value="SPERMIDINE/PUTRESCINE-BINDING PERIPLASMIC PROTEIN"/>
    <property type="match status" value="1"/>
</dbReference>
<dbReference type="GO" id="GO:0019808">
    <property type="term" value="F:polyamine binding"/>
    <property type="evidence" value="ECO:0007669"/>
    <property type="project" value="InterPro"/>
</dbReference>
<comment type="similarity">
    <text evidence="9">Belongs to the binding-protein-dependent transport system permease family.</text>
</comment>
<keyword evidence="6" id="KW-0574">Periplasm</keyword>
<dbReference type="EMBL" id="JAQLGM010000026">
    <property type="protein sequence ID" value="MDB2000812.1"/>
    <property type="molecule type" value="Genomic_DNA"/>
</dbReference>
<sequence length="645" mass="73163">MRKYTLKQFFQDFYLVLILIFLYAPIVTMMVLSFNNTKSRTLWGGFTTKWYTQMFENQAIMNALYNTLLIASLSALIATIIGTVAAIGINSMKKVPRTIVMGVNNIPMLNSEIVTGISLMLAFIAFGISLGFKTVLIAHITFNIPYVILSVMPKLKQTNKSTYEAAMDLGAGPVQAFFKVVFPDIMPGVLSGFLMAFTMSLDDFIITHFTRGAGIDTLSTLIYSEVRRGIKPSMYALSTLIFVTVLVLLIITNFSPEETKKTAVPLSPEENARRLNRRKRNSNIKRAVLAAATVVIICVVGFTTYGRYSTKHSNELYVYNWGEYIDDSVIEQFREETGIEVTYDLFETNEEMYPVIEAGAVNYDVVCPSDYMIQKMAENGLLAEINFDNIPNLANIDPKFLEMSREFDPENLYSVPYTWGTVGILYNTKTIEERGLPVPKKWSDLWNPAYKGEILMQDSVRDAFMVALKARGYSMNTENINELQEAKADLIAQKPLVQAYVIDQVRDKMIGGEAALGVIFSGEMLYIQEEVENQNLDYSLEYVIPEEGTNLWIDSWVIPADAKNKENAEKWINFLCRPDIALKNFEYITYATPNKAAKELLDEDMQNNKAVFPDMDQLENCEVYRYLGDETDAVYNNLWKEVKSN</sequence>
<dbReference type="SUPFAM" id="SSF53850">
    <property type="entry name" value="Periplasmic binding protein-like II"/>
    <property type="match status" value="1"/>
</dbReference>
<keyword evidence="7 9" id="KW-1133">Transmembrane helix</keyword>
<evidence type="ECO:0000256" key="2">
    <source>
        <dbReference type="ARBA" id="ARBA00004418"/>
    </source>
</evidence>
<dbReference type="EMBL" id="JAINVB010000001">
    <property type="protein sequence ID" value="MCK0088059.1"/>
    <property type="molecule type" value="Genomic_DNA"/>
</dbReference>
<comment type="caution">
    <text evidence="11">The sequence shown here is derived from an EMBL/GenBank/DDBJ whole genome shotgun (WGS) entry which is preliminary data.</text>
</comment>